<keyword evidence="1" id="KW-0808">Transferase</keyword>
<dbReference type="PROSITE" id="PS50011">
    <property type="entry name" value="PROTEIN_KINASE_DOM"/>
    <property type="match status" value="1"/>
</dbReference>
<dbReference type="AlphaFoldDB" id="A0A238Y788"/>
<feature type="compositionally biased region" description="Basic and acidic residues" evidence="5">
    <location>
        <begin position="1"/>
        <end position="14"/>
    </location>
</feature>
<evidence type="ECO:0000256" key="5">
    <source>
        <dbReference type="SAM" id="MobiDB-lite"/>
    </source>
</evidence>
<dbReference type="GO" id="GO:0004674">
    <property type="term" value="F:protein serine/threonine kinase activity"/>
    <property type="evidence" value="ECO:0007669"/>
    <property type="project" value="UniProtKB-KW"/>
</dbReference>
<evidence type="ECO:0000259" key="7">
    <source>
        <dbReference type="PROSITE" id="PS50011"/>
    </source>
</evidence>
<feature type="domain" description="Protein kinase" evidence="7">
    <location>
        <begin position="76"/>
        <end position="330"/>
    </location>
</feature>
<dbReference type="PANTHER" id="PTHR43289:SF34">
    <property type="entry name" value="SERINE_THREONINE-PROTEIN KINASE YBDM-RELATED"/>
    <property type="match status" value="1"/>
</dbReference>
<feature type="transmembrane region" description="Helical" evidence="6">
    <location>
        <begin position="342"/>
        <end position="361"/>
    </location>
</feature>
<evidence type="ECO:0000256" key="2">
    <source>
        <dbReference type="ARBA" id="ARBA00022741"/>
    </source>
</evidence>
<evidence type="ECO:0000256" key="6">
    <source>
        <dbReference type="SAM" id="Phobius"/>
    </source>
</evidence>
<keyword evidence="4" id="KW-0067">ATP-binding</keyword>
<keyword evidence="8" id="KW-0723">Serine/threonine-protein kinase</keyword>
<proteinExistence type="predicted"/>
<keyword evidence="6" id="KW-0812">Transmembrane</keyword>
<keyword evidence="3 8" id="KW-0418">Kinase</keyword>
<dbReference type="Gene3D" id="3.30.200.20">
    <property type="entry name" value="Phosphorylase Kinase, domain 1"/>
    <property type="match status" value="1"/>
</dbReference>
<feature type="region of interest" description="Disordered" evidence="5">
    <location>
        <begin position="1"/>
        <end position="73"/>
    </location>
</feature>
<evidence type="ECO:0000256" key="1">
    <source>
        <dbReference type="ARBA" id="ARBA00022679"/>
    </source>
</evidence>
<organism evidence="8 9">
    <name type="scientific">Actinomadura mexicana</name>
    <dbReference type="NCBI Taxonomy" id="134959"/>
    <lineage>
        <taxon>Bacteria</taxon>
        <taxon>Bacillati</taxon>
        <taxon>Actinomycetota</taxon>
        <taxon>Actinomycetes</taxon>
        <taxon>Streptosporangiales</taxon>
        <taxon>Thermomonosporaceae</taxon>
        <taxon>Actinomadura</taxon>
    </lineage>
</organism>
<evidence type="ECO:0000256" key="3">
    <source>
        <dbReference type="ARBA" id="ARBA00022777"/>
    </source>
</evidence>
<sequence length="362" mass="38025">MPHDTSRGRTDPHPPRSPSARPGRAARAGQPHGAHTGRPAKAHPGPGRIQARPAHGRDHRSGTPLGPDDPRGLGGYTLLGRLGEGGQGIVYLGRDGDGGLVTVKLLRGGVAAGQRARSRFAKEADAALRVSGRHTARVLDADMTGDRPYIVSEFVEGPSLQHVVADRGPLTPPRLRKLALRTAAALAAIHRAGIVHRDFKPGNVLLGPDGAKVIDFGIARTADATPLTTGPVGTPAYMAPEQIEDEPVGPPADVFAWGAAMVFAATGRPPFGTGPSAAVMRRVTSRKPELGDMQGPLRELAARCLDKNPAARPTASQIVRALREGQAPAPKPRPTRIPRYRWRMMVALGAVVAAGFLLGVLT</sequence>
<dbReference type="InterPro" id="IPR008271">
    <property type="entry name" value="Ser/Thr_kinase_AS"/>
</dbReference>
<accession>A0A238Y788</accession>
<gene>
    <name evidence="8" type="ORF">SAMN06265355_105309</name>
</gene>
<feature type="compositionally biased region" description="Low complexity" evidence="5">
    <location>
        <begin position="18"/>
        <end position="34"/>
    </location>
</feature>
<dbReference type="RefSeq" id="WP_245919245.1">
    <property type="nucleotide sequence ID" value="NZ_FZNP01000005.1"/>
</dbReference>
<evidence type="ECO:0000256" key="4">
    <source>
        <dbReference type="ARBA" id="ARBA00022840"/>
    </source>
</evidence>
<protein>
    <submittedName>
        <fullName evidence="8">Serine/threonine protein kinase</fullName>
    </submittedName>
</protein>
<dbReference type="InterPro" id="IPR000719">
    <property type="entry name" value="Prot_kinase_dom"/>
</dbReference>
<evidence type="ECO:0000313" key="8">
    <source>
        <dbReference type="EMBL" id="SNR66967.1"/>
    </source>
</evidence>
<keyword evidence="6" id="KW-1133">Transmembrane helix</keyword>
<dbReference type="PANTHER" id="PTHR43289">
    <property type="entry name" value="MITOGEN-ACTIVATED PROTEIN KINASE KINASE KINASE 20-RELATED"/>
    <property type="match status" value="1"/>
</dbReference>
<name>A0A238Y788_9ACTN</name>
<keyword evidence="9" id="KW-1185">Reference proteome</keyword>
<dbReference type="PROSITE" id="PS00108">
    <property type="entry name" value="PROTEIN_KINASE_ST"/>
    <property type="match status" value="1"/>
</dbReference>
<keyword evidence="6" id="KW-0472">Membrane</keyword>
<evidence type="ECO:0000313" key="9">
    <source>
        <dbReference type="Proteomes" id="UP000198420"/>
    </source>
</evidence>
<dbReference type="EMBL" id="FZNP01000005">
    <property type="protein sequence ID" value="SNR66967.1"/>
    <property type="molecule type" value="Genomic_DNA"/>
</dbReference>
<dbReference type="Proteomes" id="UP000198420">
    <property type="component" value="Unassembled WGS sequence"/>
</dbReference>
<dbReference type="InterPro" id="IPR011009">
    <property type="entry name" value="Kinase-like_dom_sf"/>
</dbReference>
<dbReference type="CDD" id="cd14014">
    <property type="entry name" value="STKc_PknB_like"/>
    <property type="match status" value="1"/>
</dbReference>
<reference evidence="9" key="1">
    <citation type="submission" date="2017-06" db="EMBL/GenBank/DDBJ databases">
        <authorList>
            <person name="Varghese N."/>
            <person name="Submissions S."/>
        </authorList>
    </citation>
    <scope>NUCLEOTIDE SEQUENCE [LARGE SCALE GENOMIC DNA]</scope>
    <source>
        <strain evidence="9">DSM 44485</strain>
    </source>
</reference>
<dbReference type="Pfam" id="PF00069">
    <property type="entry name" value="Pkinase"/>
    <property type="match status" value="1"/>
</dbReference>
<dbReference type="SUPFAM" id="SSF56112">
    <property type="entry name" value="Protein kinase-like (PK-like)"/>
    <property type="match status" value="1"/>
</dbReference>
<keyword evidence="2" id="KW-0547">Nucleotide-binding</keyword>
<dbReference type="GO" id="GO:0005524">
    <property type="term" value="F:ATP binding"/>
    <property type="evidence" value="ECO:0007669"/>
    <property type="project" value="UniProtKB-KW"/>
</dbReference>
<dbReference type="Gene3D" id="1.10.510.10">
    <property type="entry name" value="Transferase(Phosphotransferase) domain 1"/>
    <property type="match status" value="1"/>
</dbReference>